<dbReference type="PANTHER" id="PTHR30613">
    <property type="entry name" value="UNCHARACTERIZED PROTEIN YBIU-RELATED"/>
    <property type="match status" value="1"/>
</dbReference>
<comment type="caution">
    <text evidence="1">The sequence shown here is derived from an EMBL/GenBank/DDBJ whole genome shotgun (WGS) entry which is preliminary data.</text>
</comment>
<dbReference type="Proteomes" id="UP001239445">
    <property type="component" value="Unassembled WGS sequence"/>
</dbReference>
<sequence length="511" mass="56683">MYRYLITPSLHGLRSPLVGSCQIRGVAAAATSMGHMGGVTKREGDISDSFASLSGKKAEPLPDRFRQLKLQLVAGHEGAVIRGWKRLLSVLRQENELISQRGPTIVPEVRFDRLDEDLRDNATEIKKRGVAVVRGVIPEDEARAYKFEIEEYVRRNPQTRGFPAENPQVIELYWSSPQLRARFHPSMLRTQIALMTSLWRTSDPNSPVSLHTPLSYADRLRIRQPGDAKFALGPHQDGGSTERWEKDGYGRSGVYDAVFRGEWESYDPFDASSRVHAVTDLYGGLGSCSMFRMWQGWLSMSRVGPGEGTLQVNPLAKEATVYSLLRPFFRPIRDVKELGDKRKYLDADNWVFTSGDDMTSDIPGATPGHGQEFPDGLHPHLELERTMVNIPQVKPGDYVVWHCDTIHAVDRTHSGKSDSSVLYIPVCPTTEASAKYVARQRDAFIHGLPAPDFPGGKGESEHVGRPTVEHVVRCCDPAGIQSMGLGKLAVRDGETAGGREAINRANAVLGF</sequence>
<dbReference type="EMBL" id="MU839838">
    <property type="protein sequence ID" value="KAK1753228.1"/>
    <property type="molecule type" value="Genomic_DNA"/>
</dbReference>
<dbReference type="InterPro" id="IPR027443">
    <property type="entry name" value="IPNS-like_sf"/>
</dbReference>
<evidence type="ECO:0000313" key="1">
    <source>
        <dbReference type="EMBL" id="KAK1753228.1"/>
    </source>
</evidence>
<evidence type="ECO:0000313" key="2">
    <source>
        <dbReference type="Proteomes" id="UP001239445"/>
    </source>
</evidence>
<protein>
    <recommendedName>
        <fullName evidence="3">DUF1479 domain protein</fullName>
    </recommendedName>
</protein>
<organism evidence="1 2">
    <name type="scientific">Echria macrotheca</name>
    <dbReference type="NCBI Taxonomy" id="438768"/>
    <lineage>
        <taxon>Eukaryota</taxon>
        <taxon>Fungi</taxon>
        <taxon>Dikarya</taxon>
        <taxon>Ascomycota</taxon>
        <taxon>Pezizomycotina</taxon>
        <taxon>Sordariomycetes</taxon>
        <taxon>Sordariomycetidae</taxon>
        <taxon>Sordariales</taxon>
        <taxon>Schizotheciaceae</taxon>
        <taxon>Echria</taxon>
    </lineage>
</organism>
<keyword evidence="2" id="KW-1185">Reference proteome</keyword>
<dbReference type="SUPFAM" id="SSF51197">
    <property type="entry name" value="Clavaminate synthase-like"/>
    <property type="match status" value="1"/>
</dbReference>
<dbReference type="PANTHER" id="PTHR30613:SF1">
    <property type="entry name" value="DUF1479 DOMAIN PROTEIN (AFU_ORTHOLOGUE AFUA_5G09280)"/>
    <property type="match status" value="1"/>
</dbReference>
<accession>A0AAJ0BA44</accession>
<dbReference type="Gene3D" id="2.60.120.330">
    <property type="entry name" value="B-lactam Antibiotic, Isopenicillin N Synthase, Chain"/>
    <property type="match status" value="1"/>
</dbReference>
<name>A0AAJ0BA44_9PEZI</name>
<proteinExistence type="predicted"/>
<gene>
    <name evidence="1" type="ORF">QBC47DRAFT_388034</name>
</gene>
<reference evidence="1" key="1">
    <citation type="submission" date="2023-06" db="EMBL/GenBank/DDBJ databases">
        <title>Genome-scale phylogeny and comparative genomics of the fungal order Sordariales.</title>
        <authorList>
            <consortium name="Lawrence Berkeley National Laboratory"/>
            <person name="Hensen N."/>
            <person name="Bonometti L."/>
            <person name="Westerberg I."/>
            <person name="Brannstrom I.O."/>
            <person name="Guillou S."/>
            <person name="Cros-Aarteil S."/>
            <person name="Calhoun S."/>
            <person name="Haridas S."/>
            <person name="Kuo A."/>
            <person name="Mondo S."/>
            <person name="Pangilinan J."/>
            <person name="Riley R."/>
            <person name="Labutti K."/>
            <person name="Andreopoulos B."/>
            <person name="Lipzen A."/>
            <person name="Chen C."/>
            <person name="Yanf M."/>
            <person name="Daum C."/>
            <person name="Ng V."/>
            <person name="Clum A."/>
            <person name="Steindorff A."/>
            <person name="Ohm R."/>
            <person name="Martin F."/>
            <person name="Silar P."/>
            <person name="Natvig D."/>
            <person name="Lalanne C."/>
            <person name="Gautier V."/>
            <person name="Ament-Velasquez S.L."/>
            <person name="Kruys A."/>
            <person name="Hutchinson M.I."/>
            <person name="Powell A.J."/>
            <person name="Barry K."/>
            <person name="Miller A.N."/>
            <person name="Grigoriev I.V."/>
            <person name="Debuchy R."/>
            <person name="Gladieux P."/>
            <person name="Thoren M.H."/>
            <person name="Johannesson H."/>
        </authorList>
    </citation>
    <scope>NUCLEOTIDE SEQUENCE</scope>
    <source>
        <strain evidence="1">PSN4</strain>
    </source>
</reference>
<dbReference type="Pfam" id="PF07350">
    <property type="entry name" value="Gig2-like"/>
    <property type="match status" value="1"/>
</dbReference>
<dbReference type="AlphaFoldDB" id="A0AAJ0BA44"/>
<dbReference type="InterPro" id="IPR010856">
    <property type="entry name" value="Gig2-like"/>
</dbReference>
<evidence type="ECO:0008006" key="3">
    <source>
        <dbReference type="Google" id="ProtNLM"/>
    </source>
</evidence>